<dbReference type="InterPro" id="IPR011006">
    <property type="entry name" value="CheY-like_superfamily"/>
</dbReference>
<evidence type="ECO:0000256" key="10">
    <source>
        <dbReference type="PROSITE-ProRule" id="PRU00169"/>
    </source>
</evidence>
<feature type="domain" description="HAMP" evidence="15">
    <location>
        <begin position="1848"/>
        <end position="1900"/>
    </location>
</feature>
<feature type="domain" description="HAMP" evidence="15">
    <location>
        <begin position="1480"/>
        <end position="1532"/>
    </location>
</feature>
<organism evidence="16 17">
    <name type="scientific">Mucor plumbeus</name>
    <dbReference type="NCBI Taxonomy" id="97098"/>
    <lineage>
        <taxon>Eukaryota</taxon>
        <taxon>Fungi</taxon>
        <taxon>Fungi incertae sedis</taxon>
        <taxon>Mucoromycota</taxon>
        <taxon>Mucoromycotina</taxon>
        <taxon>Mucoromycetes</taxon>
        <taxon>Mucorales</taxon>
        <taxon>Mucorineae</taxon>
        <taxon>Mucoraceae</taxon>
        <taxon>Mucor</taxon>
    </lineage>
</organism>
<feature type="domain" description="HAMP" evidence="15">
    <location>
        <begin position="284"/>
        <end position="336"/>
    </location>
</feature>
<dbReference type="EMBL" id="JAEPRC010000042">
    <property type="protein sequence ID" value="KAG2212950.1"/>
    <property type="molecule type" value="Genomic_DNA"/>
</dbReference>
<dbReference type="SUPFAM" id="SSF47384">
    <property type="entry name" value="Homodimeric domain of signal transducing histidine kinase"/>
    <property type="match status" value="1"/>
</dbReference>
<gene>
    <name evidence="16" type="ORF">INT46_008076</name>
</gene>
<feature type="domain" description="HAMP" evidence="15">
    <location>
        <begin position="1572"/>
        <end position="1624"/>
    </location>
</feature>
<dbReference type="SMART" id="SM00387">
    <property type="entry name" value="HATPase_c"/>
    <property type="match status" value="1"/>
</dbReference>
<dbReference type="SMART" id="SM00448">
    <property type="entry name" value="REC"/>
    <property type="match status" value="1"/>
</dbReference>
<feature type="region of interest" description="Disordered" evidence="12">
    <location>
        <begin position="1"/>
        <end position="45"/>
    </location>
</feature>
<comment type="caution">
    <text evidence="16">The sequence shown here is derived from an EMBL/GenBank/DDBJ whole genome shotgun (WGS) entry which is preliminary data.</text>
</comment>
<dbReference type="PRINTS" id="PR00344">
    <property type="entry name" value="BCTRLSENSOR"/>
</dbReference>
<dbReference type="CDD" id="cd17546">
    <property type="entry name" value="REC_hyHK_CKI1_RcsC-like"/>
    <property type="match status" value="1"/>
</dbReference>
<feature type="domain" description="HAMP" evidence="15">
    <location>
        <begin position="1388"/>
        <end position="1440"/>
    </location>
</feature>
<keyword evidence="17" id="KW-1185">Reference proteome</keyword>
<dbReference type="CDD" id="cd16922">
    <property type="entry name" value="HATPase_EvgS-ArcB-TorS-like"/>
    <property type="match status" value="1"/>
</dbReference>
<dbReference type="InterPro" id="IPR036890">
    <property type="entry name" value="HATPase_C_sf"/>
</dbReference>
<dbReference type="Gene3D" id="3.30.565.10">
    <property type="entry name" value="Histidine kinase-like ATPase, C-terminal domain"/>
    <property type="match status" value="1"/>
</dbReference>
<dbReference type="Proteomes" id="UP000650833">
    <property type="component" value="Unassembled WGS sequence"/>
</dbReference>
<dbReference type="Pfam" id="PF00672">
    <property type="entry name" value="HAMP"/>
    <property type="match status" value="24"/>
</dbReference>
<dbReference type="SMART" id="SM00388">
    <property type="entry name" value="HisKA"/>
    <property type="match status" value="1"/>
</dbReference>
<feature type="region of interest" description="Disordered" evidence="12">
    <location>
        <begin position="124"/>
        <end position="163"/>
    </location>
</feature>
<dbReference type="Gene3D" id="3.40.50.2300">
    <property type="match status" value="1"/>
</dbReference>
<evidence type="ECO:0000259" key="13">
    <source>
        <dbReference type="PROSITE" id="PS50109"/>
    </source>
</evidence>
<dbReference type="CDD" id="cd00082">
    <property type="entry name" value="HisKA"/>
    <property type="match status" value="1"/>
</dbReference>
<protein>
    <recommendedName>
        <fullName evidence="2">histidine kinase</fullName>
        <ecNumber evidence="2">2.7.13.3</ecNumber>
    </recommendedName>
</protein>
<sequence>MKRSSTGDFKKNKKLCLSSSPTHTSDNNNNSINSNSNNNNNNNSMTNITEQIKDMVLHLDRGDLDFCISQTSPTNSSIDNNENEDDISIALHKALKNIAQRQLKLETENKRYQIAIKQQHHLLTQQQQQQQQNQSQKDESDQEQEEKESVVNISNGTPEDCISSFRQSPMLEKLQLSPTTEKPIINENDNADTCQNCVDQAVQVAKAVHSGILNQRITCTHSSHNALKTAVNSMADQLQRITNNVLKVAHETAVDGKLGVQAEIDDNMEGVWRDFILNLNSMTRNHLEQVRDIADVSTAIARGDLSKAMTVPVYGETLILKNTFNTMVNHLNLFASEVTRVAHEVGTEGKLGAQAKVAGVDGIWKELTDNVNTMATNLTNQVRDIAHVSKAVARGDLSKKVKVEVKGEMLDLKNTINTMVDQLSTFAVEVTRVSLEVGTEGKLGGQAVVKDVGGTWKDLTDNVNMMALKITSQVRDIAAVAKAVAEGDLTKKVKANAQGEVLELKNTMNRMVDQLTNFSAEVRRVSLEVGVEGKLGGQAVVKDVGGTWKDLTDNVNTMAANLTTQVRSIAEVTTAVAKGDLSKKIDVETRGEILDLKNTVNNMVDQLRVFSTEVTRVAKEVGTEGKLGGQARVPSVDGTWRVLTDNVNTMASNLTTQVRSIAVVTKAVANGDLSKKIEVESGGEISELKNIVNDMVDQLRVFASEVTRVAREVGTDGKLGGEAVVPKVSGTWKDLTDNVNTMAANLTTQVRSIALVTKAVAKGDLSKKIDVETRGEILDLKNTVNSMVDQLNVFASEVTRVAKEVGTEGKLGGQALVPNVDGTWMDLTDNVNQMAANLTDQVRSIAEVTKAVALGDLSKKIEVESGGEISELKNTVNDMVDQLRVFASEVTRVSKEVGTEGKLGGQAVVQGVAGTWHELTDNVNIMAANLTNQVRSIAYVTKAVALGDLSKKIEVESGGEILEVKNIVNSMVDQLNVFASEVSRVAREVGTDGKLGGQAVVPNVGGTWKDLTENVNHMAANLTNQVRSIAEVTKAVANGDMSKKIEVESGGEILELKDTVNNMVDQLRIFASEVTRVSKEVGTEGKLGGQAVVQGVAGTWKDLTDNVNMMAANLTTQVRSIAEVTEAVALGDLSKKIDVETRGEILDLKNIVNDMVDQLRIFASEVTRVSKEVGTEGKLGGQAVVQDVAGTWFELTRSVNIMAANLTNQVRSIAEVTKAVALGDLSKKIEVESGGEILELKNIVNDMVDQLRVFASEVTRVAKEVGTEGKLGGQAVVQGVAGTWESLTDNVNIMAANLTDQVRSIAEVTKAVALGDLSKKIEVESGGEISELKNTVNDMVDQLNVFASEVSRVAREVGTEGKLGGQAVVPNVGGTWMDLTDNVNQMAANLTSQVRSIAEVTKAVALGDLSKKIEVESGGEISELKNTVNDMVDQLNVFASEVSRVAREVGTDGKLGGQALVPNVDGTWMDLTDNVNQMAANLTSQVRSIAEVTKAVALGDLSKKIEVESGGEISELKNTVNDMVDQLNVFASEVSRVAREVGTEGKLGGQAVVPNVDGTWMDLTDNVNQMAANLTSQVRSIAEVTKAVALGDLSKKIEVESGGEISELKNTVNDMVDQLNVFASEVSRVAREVGTEGKLGGQAVVPNVGGTWMDLTDNVNQMAANLTTQVRSIAEVTKAVALGDLSKKIEVESGGEILELKNIVNSMVDQLNVFASEVSRVAREVGTEGKLGGQAVVPNVDGTWMDLTDNVNQMAANLTSQVRSIAEVTKAVALGDLSKKIEVESGGEILELKNIVNSMVDQLNVFASEVSRVAREVGTDGKLGGQALVPNVDGTWMDLTDNVNQMAANLTSQVRSIAEVTKAVALGDLSKKIEVESGGEISELKNTVNDMVDQLNVFASEVSRVAREVGTEGKLGGQAVVPNVDGTWMDLTDNVNQMAANLTSQVRSIAEVTKAVALGDLSKKIEVESGGEILELKNIVNSMVDQLNVFASEVSRVAREVGTEGKLGGQAVVPNVDGTWMDLTDNVNQMAANLTSQVRSIAEVTKAVALGDLSKKIEVESGGEISELKNTVNDMVDQLNVFASEVSRVAREVGTEGKLGGQAVVPNVGGTWMDLTDNVNQMAANLTSQVRSIAEVTKAVALGDLSKKIEVESGGEILELKNIVNDMVDQLRVFASEVTRVAKEVGTEGKLGGQAVVKGVAGTWNELTDNVNIMAANLTTQVRSIAEVTKAVASGDMSKKIHVETRGEILELKITVNSMVDQLRVFASEVTRVAREVGTEGKLGGQATIIGVDGTWKDLTDNVNLMASNLTDQLRSIAAVCKAVAQGDLSKKIEVEVHGEIAELKNTINTMVDQLSSFASEVTRVAKEVGTEGKLGVQAQVEDIEGLWRDITSNVNTMASNLTTQVRAFAQISAAATENDFSRLITVEASGEMDSLKTKINQMVNSLRDAIQKNRQAREAAELANRSKSEFLANMSHEIRTPMNGIIGMTSLTLETELTRQQRENLMIVSSLANSLLSIIDDILDISKIEAGRMTIESIPFSLRSAIFSVLKTLAVKANQKKLDLIYNVDSAIPDQLIGDPLRLRQVITNLIGNAVKFTTQGEVALETKVVCIQGDDVIVELCVRDTGIGIQEDKLNVIFDTFCQADGSTTREYGGTGLGLSISKHLVQLMGGDLWVTSMYGRGSQFFFTLNFKRYPKEQHDAFEKMKRFKGRNILFLDGTGDQIDVESKLKELGLSPFRVTGISEAVNMTNLTVFQSQNNKQPPIFDTVLVDNMAYAEKIREAVHLRYTPIILIAPEIHRLNMKLCIDLGITGYINSPVSLSDLAYTLLPALESNSSLPSDSAIPVPLEILLAEDNIVNQKLALRILEKFGHKVEIVSNGKLAVEAFESNTYDLILMDVQMPIMGGFEATQKIREIEHNSGTGSHVPIIALTAHAMIGDREKCLQSGMDEYVTKPLRFPELIAAIKKFAPQSAHAMLLRTPNKKR</sequence>
<feature type="domain" description="HAMP" evidence="15">
    <location>
        <begin position="2124"/>
        <end position="2176"/>
    </location>
</feature>
<dbReference type="InterPro" id="IPR004358">
    <property type="entry name" value="Sig_transdc_His_kin-like_C"/>
</dbReference>
<feature type="domain" description="HAMP" evidence="15">
    <location>
        <begin position="560"/>
        <end position="612"/>
    </location>
</feature>
<keyword evidence="4" id="KW-0808">Transferase</keyword>
<evidence type="ECO:0000256" key="9">
    <source>
        <dbReference type="ARBA" id="ARBA00023012"/>
    </source>
</evidence>
<evidence type="ECO:0000256" key="11">
    <source>
        <dbReference type="SAM" id="Coils"/>
    </source>
</evidence>
<keyword evidence="9" id="KW-0902">Two-component regulatory system</keyword>
<keyword evidence="6" id="KW-0547">Nucleotide-binding</keyword>
<feature type="compositionally biased region" description="Low complexity" evidence="12">
    <location>
        <begin position="27"/>
        <end position="44"/>
    </location>
</feature>
<dbReference type="SUPFAM" id="SSF52172">
    <property type="entry name" value="CheY-like"/>
    <property type="match status" value="2"/>
</dbReference>
<dbReference type="PROSITE" id="PS50885">
    <property type="entry name" value="HAMP"/>
    <property type="match status" value="24"/>
</dbReference>
<dbReference type="SMART" id="SM00304">
    <property type="entry name" value="HAMP"/>
    <property type="match status" value="25"/>
</dbReference>
<feature type="domain" description="HAMP" evidence="15">
    <location>
        <begin position="744"/>
        <end position="796"/>
    </location>
</feature>
<keyword evidence="5" id="KW-0677">Repeat</keyword>
<dbReference type="InterPro" id="IPR005467">
    <property type="entry name" value="His_kinase_dom"/>
</dbReference>
<dbReference type="Gene3D" id="1.10.287.130">
    <property type="match status" value="1"/>
</dbReference>
<evidence type="ECO:0000259" key="15">
    <source>
        <dbReference type="PROSITE" id="PS50885"/>
    </source>
</evidence>
<dbReference type="SUPFAM" id="SSF58104">
    <property type="entry name" value="Methyl-accepting chemotaxis protein (MCP) signaling domain"/>
    <property type="match status" value="7"/>
</dbReference>
<evidence type="ECO:0000256" key="1">
    <source>
        <dbReference type="ARBA" id="ARBA00000085"/>
    </source>
</evidence>
<feature type="domain" description="HAMP" evidence="15">
    <location>
        <begin position="2400"/>
        <end position="2452"/>
    </location>
</feature>
<feature type="domain" description="HAMP" evidence="15">
    <location>
        <begin position="1664"/>
        <end position="1716"/>
    </location>
</feature>
<dbReference type="SUPFAM" id="SSF158472">
    <property type="entry name" value="HAMP domain-like"/>
    <property type="match status" value="1"/>
</dbReference>
<comment type="catalytic activity">
    <reaction evidence="1">
        <text>ATP + protein L-histidine = ADP + protein N-phospho-L-histidine.</text>
        <dbReference type="EC" id="2.7.13.3"/>
    </reaction>
</comment>
<dbReference type="FunFam" id="3.30.565.10:FF:000010">
    <property type="entry name" value="Sensor histidine kinase RcsC"/>
    <property type="match status" value="1"/>
</dbReference>
<evidence type="ECO:0000313" key="16">
    <source>
        <dbReference type="EMBL" id="KAG2212950.1"/>
    </source>
</evidence>
<dbReference type="PANTHER" id="PTHR45339">
    <property type="entry name" value="HYBRID SIGNAL TRANSDUCTION HISTIDINE KINASE J"/>
    <property type="match status" value="1"/>
</dbReference>
<dbReference type="InterPro" id="IPR001789">
    <property type="entry name" value="Sig_transdc_resp-reg_receiver"/>
</dbReference>
<evidence type="ECO:0000313" key="17">
    <source>
        <dbReference type="Proteomes" id="UP000650833"/>
    </source>
</evidence>
<dbReference type="FunFam" id="1.20.120.1530:FF:000002">
    <property type="entry name" value="Two-component osmosensing histidine kinase"/>
    <property type="match status" value="15"/>
</dbReference>
<dbReference type="Pfam" id="PF00512">
    <property type="entry name" value="HisKA"/>
    <property type="match status" value="1"/>
</dbReference>
<dbReference type="OrthoDB" id="10266508at2759"/>
<dbReference type="PROSITE" id="PS50109">
    <property type="entry name" value="HIS_KIN"/>
    <property type="match status" value="1"/>
</dbReference>
<dbReference type="Gene3D" id="1.20.120.1530">
    <property type="match status" value="20"/>
</dbReference>
<accession>A0A8H7RLV9</accession>
<feature type="coiled-coil region" evidence="11">
    <location>
        <begin position="2433"/>
        <end position="2467"/>
    </location>
</feature>
<feature type="domain" description="HAMP" evidence="15">
    <location>
        <begin position="1940"/>
        <end position="1992"/>
    </location>
</feature>
<keyword evidence="7" id="KW-0418">Kinase</keyword>
<feature type="domain" description="Histidine kinase" evidence="13">
    <location>
        <begin position="2474"/>
        <end position="2695"/>
    </location>
</feature>
<dbReference type="EC" id="2.7.13.3" evidence="2"/>
<feature type="domain" description="HAMP" evidence="15">
    <location>
        <begin position="376"/>
        <end position="428"/>
    </location>
</feature>
<dbReference type="FunFam" id="1.10.287.130:FF:000002">
    <property type="entry name" value="Two-component osmosensing histidine kinase"/>
    <property type="match status" value="1"/>
</dbReference>
<dbReference type="SUPFAM" id="SSF55874">
    <property type="entry name" value="ATPase domain of HSP90 chaperone/DNA topoisomerase II/histidine kinase"/>
    <property type="match status" value="1"/>
</dbReference>
<dbReference type="PANTHER" id="PTHR45339:SF1">
    <property type="entry name" value="HYBRID SIGNAL TRANSDUCTION HISTIDINE KINASE J"/>
    <property type="match status" value="1"/>
</dbReference>
<dbReference type="InterPro" id="IPR003594">
    <property type="entry name" value="HATPase_dom"/>
</dbReference>
<feature type="domain" description="HAMP" evidence="15">
    <location>
        <begin position="2032"/>
        <end position="2084"/>
    </location>
</feature>
<dbReference type="PROSITE" id="PS50110">
    <property type="entry name" value="RESPONSE_REGULATORY"/>
    <property type="match status" value="1"/>
</dbReference>
<evidence type="ECO:0000256" key="12">
    <source>
        <dbReference type="SAM" id="MobiDB-lite"/>
    </source>
</evidence>
<evidence type="ECO:0000256" key="4">
    <source>
        <dbReference type="ARBA" id="ARBA00022679"/>
    </source>
</evidence>
<dbReference type="GO" id="GO:0071474">
    <property type="term" value="P:cellular hyperosmotic response"/>
    <property type="evidence" value="ECO:0007669"/>
    <property type="project" value="TreeGrafter"/>
</dbReference>
<feature type="domain" description="HAMP" evidence="15">
    <location>
        <begin position="928"/>
        <end position="980"/>
    </location>
</feature>
<evidence type="ECO:0000256" key="7">
    <source>
        <dbReference type="ARBA" id="ARBA00022777"/>
    </source>
</evidence>
<feature type="domain" description="HAMP" evidence="15">
    <location>
        <begin position="468"/>
        <end position="520"/>
    </location>
</feature>
<feature type="compositionally biased region" description="Polar residues" evidence="12">
    <location>
        <begin position="17"/>
        <end position="26"/>
    </location>
</feature>
<dbReference type="GO" id="GO:0005524">
    <property type="term" value="F:ATP binding"/>
    <property type="evidence" value="ECO:0007669"/>
    <property type="project" value="UniProtKB-KW"/>
</dbReference>
<evidence type="ECO:0000256" key="2">
    <source>
        <dbReference type="ARBA" id="ARBA00012438"/>
    </source>
</evidence>
<evidence type="ECO:0000256" key="3">
    <source>
        <dbReference type="ARBA" id="ARBA00022553"/>
    </source>
</evidence>
<name>A0A8H7RLV9_9FUNG</name>
<reference evidence="16" key="1">
    <citation type="submission" date="2020-12" db="EMBL/GenBank/DDBJ databases">
        <title>Metabolic potential, ecology and presence of endohyphal bacteria is reflected in genomic diversity of Mucoromycotina.</title>
        <authorList>
            <person name="Muszewska A."/>
            <person name="Okrasinska A."/>
            <person name="Steczkiewicz K."/>
            <person name="Drgas O."/>
            <person name="Orlowska M."/>
            <person name="Perlinska-Lenart U."/>
            <person name="Aleksandrzak-Piekarczyk T."/>
            <person name="Szatraj K."/>
            <person name="Zielenkiewicz U."/>
            <person name="Pilsyk S."/>
            <person name="Malc E."/>
            <person name="Mieczkowski P."/>
            <person name="Kruszewska J.S."/>
            <person name="Biernat P."/>
            <person name="Pawlowska J."/>
        </authorList>
    </citation>
    <scope>NUCLEOTIDE SEQUENCE</scope>
    <source>
        <strain evidence="16">CBS 226.32</strain>
    </source>
</reference>
<evidence type="ECO:0000259" key="14">
    <source>
        <dbReference type="PROSITE" id="PS50110"/>
    </source>
</evidence>
<dbReference type="Pfam" id="PF02518">
    <property type="entry name" value="HATPase_c"/>
    <property type="match status" value="1"/>
</dbReference>
<feature type="domain" description="HAMP" evidence="15">
    <location>
        <begin position="2308"/>
        <end position="2360"/>
    </location>
</feature>
<feature type="compositionally biased region" description="Low complexity" evidence="12">
    <location>
        <begin position="124"/>
        <end position="135"/>
    </location>
</feature>
<dbReference type="InterPro" id="IPR036097">
    <property type="entry name" value="HisK_dim/P_sf"/>
</dbReference>
<dbReference type="GO" id="GO:0000155">
    <property type="term" value="F:phosphorelay sensor kinase activity"/>
    <property type="evidence" value="ECO:0007669"/>
    <property type="project" value="InterPro"/>
</dbReference>
<feature type="domain" description="HAMP" evidence="15">
    <location>
        <begin position="1296"/>
        <end position="1348"/>
    </location>
</feature>
<feature type="domain" description="HAMP" evidence="15">
    <location>
        <begin position="652"/>
        <end position="704"/>
    </location>
</feature>
<feature type="domain" description="HAMP" evidence="15">
    <location>
        <begin position="1112"/>
        <end position="1164"/>
    </location>
</feature>
<feature type="modified residue" description="4-aspartylphosphate" evidence="10">
    <location>
        <position position="2899"/>
    </location>
</feature>
<feature type="domain" description="Response regulatory" evidence="14">
    <location>
        <begin position="2850"/>
        <end position="2970"/>
    </location>
</feature>
<proteinExistence type="predicted"/>
<dbReference type="InterPro" id="IPR003661">
    <property type="entry name" value="HisK_dim/P_dom"/>
</dbReference>
<feature type="domain" description="HAMP" evidence="15">
    <location>
        <begin position="836"/>
        <end position="888"/>
    </location>
</feature>
<feature type="domain" description="HAMP" evidence="15">
    <location>
        <begin position="1756"/>
        <end position="1808"/>
    </location>
</feature>
<feature type="domain" description="HAMP" evidence="15">
    <location>
        <begin position="1020"/>
        <end position="1072"/>
    </location>
</feature>
<feature type="domain" description="HAMP" evidence="15">
    <location>
        <begin position="1204"/>
        <end position="1256"/>
    </location>
</feature>
<dbReference type="InterPro" id="IPR003660">
    <property type="entry name" value="HAMP_dom"/>
</dbReference>
<evidence type="ECO:0000256" key="6">
    <source>
        <dbReference type="ARBA" id="ARBA00022741"/>
    </source>
</evidence>
<keyword evidence="8" id="KW-0067">ATP-binding</keyword>
<evidence type="ECO:0000256" key="5">
    <source>
        <dbReference type="ARBA" id="ARBA00022737"/>
    </source>
</evidence>
<dbReference type="Pfam" id="PF00072">
    <property type="entry name" value="Response_reg"/>
    <property type="match status" value="1"/>
</dbReference>
<dbReference type="GO" id="GO:0016020">
    <property type="term" value="C:membrane"/>
    <property type="evidence" value="ECO:0007669"/>
    <property type="project" value="InterPro"/>
</dbReference>
<keyword evidence="11" id="KW-0175">Coiled coil</keyword>
<dbReference type="CDD" id="cd06225">
    <property type="entry name" value="HAMP"/>
    <property type="match status" value="22"/>
</dbReference>
<evidence type="ECO:0000256" key="8">
    <source>
        <dbReference type="ARBA" id="ARBA00022840"/>
    </source>
</evidence>
<keyword evidence="3 10" id="KW-0597">Phosphoprotein</keyword>
<feature type="domain" description="HAMP" evidence="15">
    <location>
        <begin position="2216"/>
        <end position="2268"/>
    </location>
</feature>